<organism evidence="3 4">
    <name type="scientific">Cryobacterium fucosi</name>
    <dbReference type="NCBI Taxonomy" id="1259157"/>
    <lineage>
        <taxon>Bacteria</taxon>
        <taxon>Bacillati</taxon>
        <taxon>Actinomycetota</taxon>
        <taxon>Actinomycetes</taxon>
        <taxon>Micrococcales</taxon>
        <taxon>Microbacteriaceae</taxon>
        <taxon>Cryobacterium</taxon>
    </lineage>
</organism>
<evidence type="ECO:0000256" key="1">
    <source>
        <dbReference type="SAM" id="MobiDB-lite"/>
    </source>
</evidence>
<evidence type="ECO:0000256" key="2">
    <source>
        <dbReference type="SAM" id="Phobius"/>
    </source>
</evidence>
<dbReference type="Proteomes" id="UP000298313">
    <property type="component" value="Unassembled WGS sequence"/>
</dbReference>
<gene>
    <name evidence="3" type="ORF">E3T48_09715</name>
</gene>
<feature type="transmembrane region" description="Helical" evidence="2">
    <location>
        <begin position="134"/>
        <end position="156"/>
    </location>
</feature>
<dbReference type="RefSeq" id="WP_134523865.1">
    <property type="nucleotide sequence ID" value="NZ_SOHH01000068.1"/>
</dbReference>
<feature type="transmembrane region" description="Helical" evidence="2">
    <location>
        <begin position="78"/>
        <end position="99"/>
    </location>
</feature>
<evidence type="ECO:0000313" key="3">
    <source>
        <dbReference type="EMBL" id="TFD76634.1"/>
    </source>
</evidence>
<feature type="region of interest" description="Disordered" evidence="1">
    <location>
        <begin position="177"/>
        <end position="216"/>
    </location>
</feature>
<reference evidence="3 4" key="1">
    <citation type="submission" date="2019-03" db="EMBL/GenBank/DDBJ databases">
        <title>Genomics of glacier-inhabiting Cryobacterium strains.</title>
        <authorList>
            <person name="Liu Q."/>
            <person name="Xin Y.-H."/>
        </authorList>
    </citation>
    <scope>NUCLEOTIDE SEQUENCE [LARGE SCALE GENOMIC DNA]</scope>
    <source>
        <strain evidence="3 4">Hh4</strain>
    </source>
</reference>
<dbReference type="Pfam" id="PF09534">
    <property type="entry name" value="Trp_oprn_chp"/>
    <property type="match status" value="1"/>
</dbReference>
<keyword evidence="2" id="KW-0812">Transmembrane</keyword>
<feature type="compositionally biased region" description="Low complexity" evidence="1">
    <location>
        <begin position="177"/>
        <end position="192"/>
    </location>
</feature>
<keyword evidence="4" id="KW-1185">Reference proteome</keyword>
<accession>A0A4R9B5U2</accession>
<feature type="transmembrane region" description="Helical" evidence="2">
    <location>
        <begin position="50"/>
        <end position="71"/>
    </location>
</feature>
<feature type="compositionally biased region" description="Basic and acidic residues" evidence="1">
    <location>
        <begin position="205"/>
        <end position="216"/>
    </location>
</feature>
<dbReference type="AlphaFoldDB" id="A0A4R9B5U2"/>
<dbReference type="EMBL" id="SOHH01000068">
    <property type="protein sequence ID" value="TFD76634.1"/>
    <property type="molecule type" value="Genomic_DNA"/>
</dbReference>
<evidence type="ECO:0008006" key="5">
    <source>
        <dbReference type="Google" id="ProtNLM"/>
    </source>
</evidence>
<keyword evidence="2" id="KW-1133">Transmembrane helix</keyword>
<keyword evidence="2" id="KW-0472">Membrane</keyword>
<name>A0A4R9B5U2_9MICO</name>
<comment type="caution">
    <text evidence="3">The sequence shown here is derived from an EMBL/GenBank/DDBJ whole genome shotgun (WGS) entry which is preliminary data.</text>
</comment>
<sequence length="216" mass="21121">MSARRLKLAVILLVLAASALALLAWTQVWITADAPQPGTAPKALEVTGSTAAPGLTALALAGVALAGALTIAGPVIRVVLGLLEILLGFSVGLAAALALGDPAGASSALITAATGIAGSKSVTDGVVASVSTPWPYLALVAGVAMAAAGLTVLVTARRWPGPGSRYQAVRFEAADAADGAGRPAAGASGDPATDPSSDAVDDWDGLTRGEDPTAPR</sequence>
<proteinExistence type="predicted"/>
<protein>
    <recommendedName>
        <fullName evidence="5">Peptidase</fullName>
    </recommendedName>
</protein>
<evidence type="ECO:0000313" key="4">
    <source>
        <dbReference type="Proteomes" id="UP000298313"/>
    </source>
</evidence>
<dbReference type="InterPro" id="IPR019051">
    <property type="entry name" value="Trp_biosyn_TM_oprn/chp"/>
</dbReference>